<comment type="subcellular location">
    <subcellularLocation>
        <location evidence="1">Membrane</location>
        <topology evidence="1">Multi-pass membrane protein</topology>
    </subcellularLocation>
</comment>
<dbReference type="PANTHER" id="PTHR33048:SF123">
    <property type="entry name" value="INTEGRAL MEMBRANE PROTEIN"/>
    <property type="match status" value="1"/>
</dbReference>
<feature type="transmembrane region" description="Helical" evidence="6">
    <location>
        <begin position="220"/>
        <end position="240"/>
    </location>
</feature>
<protein>
    <recommendedName>
        <fullName evidence="7">Rhodopsin domain-containing protein</fullName>
    </recommendedName>
</protein>
<sequence>MADASGSLGTDPTHTLSDEQHRQNIMTGVSIAMTLVAVACVGLRVYTRARIVRNMGAEDWTMVAAAFFVVVLMFEILIGAKLFKLSFSGASLTVVDMQNNIKLTLGIILVYKGVMTLIKISILLIYLRFAVSKTFGQLCKGTIYLLAVYQIIVIIVVPSQCRPLHKLWDFIGTVQGQCISANDFYSFTSAFHIAMDVWILALPIKMFLSIQRPTREKVELCVVFGLGIFTTICSIVRYQYLRLFTVSSDPFAASLPINTWSMVEVSVAIFCASLPTLRPLFSKSQRERTLEALQKKPPTIPRVGRVISIAFSDMKSLDRDSMSTISIGKEIEMGTFQMEAPPPVPPKDIKLRDSIRERQRALMDLESGGSGATSVDPYSETIYLKLGSH</sequence>
<gene>
    <name evidence="8" type="ORF">K504DRAFT_520362</name>
</gene>
<keyword evidence="9" id="KW-1185">Reference proteome</keyword>
<feature type="domain" description="Rhodopsin" evidence="7">
    <location>
        <begin position="43"/>
        <end position="283"/>
    </location>
</feature>
<evidence type="ECO:0000256" key="2">
    <source>
        <dbReference type="ARBA" id="ARBA00022692"/>
    </source>
</evidence>
<comment type="similarity">
    <text evidence="5">Belongs to the SAT4 family.</text>
</comment>
<feature type="transmembrane region" description="Helical" evidence="6">
    <location>
        <begin position="59"/>
        <end position="83"/>
    </location>
</feature>
<feature type="transmembrane region" description="Helical" evidence="6">
    <location>
        <begin position="190"/>
        <end position="208"/>
    </location>
</feature>
<dbReference type="GO" id="GO:0016020">
    <property type="term" value="C:membrane"/>
    <property type="evidence" value="ECO:0007669"/>
    <property type="project" value="UniProtKB-SubCell"/>
</dbReference>
<evidence type="ECO:0000256" key="3">
    <source>
        <dbReference type="ARBA" id="ARBA00022989"/>
    </source>
</evidence>
<proteinExistence type="inferred from homology"/>
<evidence type="ECO:0000256" key="4">
    <source>
        <dbReference type="ARBA" id="ARBA00023136"/>
    </source>
</evidence>
<feature type="transmembrane region" description="Helical" evidence="6">
    <location>
        <begin position="103"/>
        <end position="129"/>
    </location>
</feature>
<dbReference type="OrthoDB" id="5329176at2759"/>
<dbReference type="EMBL" id="MU005788">
    <property type="protein sequence ID" value="KAF2703240.1"/>
    <property type="molecule type" value="Genomic_DNA"/>
</dbReference>
<evidence type="ECO:0000313" key="9">
    <source>
        <dbReference type="Proteomes" id="UP000799428"/>
    </source>
</evidence>
<feature type="transmembrane region" description="Helical" evidence="6">
    <location>
        <begin position="141"/>
        <end position="159"/>
    </location>
</feature>
<dbReference type="AlphaFoldDB" id="A0A6G1JRV9"/>
<feature type="transmembrane region" description="Helical" evidence="6">
    <location>
        <begin position="25"/>
        <end position="47"/>
    </location>
</feature>
<organism evidence="8 9">
    <name type="scientific">Pleomassaria siparia CBS 279.74</name>
    <dbReference type="NCBI Taxonomy" id="1314801"/>
    <lineage>
        <taxon>Eukaryota</taxon>
        <taxon>Fungi</taxon>
        <taxon>Dikarya</taxon>
        <taxon>Ascomycota</taxon>
        <taxon>Pezizomycotina</taxon>
        <taxon>Dothideomycetes</taxon>
        <taxon>Pleosporomycetidae</taxon>
        <taxon>Pleosporales</taxon>
        <taxon>Pleomassariaceae</taxon>
        <taxon>Pleomassaria</taxon>
    </lineage>
</organism>
<dbReference type="InterPro" id="IPR049326">
    <property type="entry name" value="Rhodopsin_dom_fungi"/>
</dbReference>
<keyword evidence="2 6" id="KW-0812">Transmembrane</keyword>
<evidence type="ECO:0000256" key="1">
    <source>
        <dbReference type="ARBA" id="ARBA00004141"/>
    </source>
</evidence>
<feature type="transmembrane region" description="Helical" evidence="6">
    <location>
        <begin position="260"/>
        <end position="281"/>
    </location>
</feature>
<evidence type="ECO:0000256" key="5">
    <source>
        <dbReference type="ARBA" id="ARBA00038359"/>
    </source>
</evidence>
<keyword evidence="4 6" id="KW-0472">Membrane</keyword>
<name>A0A6G1JRV9_9PLEO</name>
<keyword evidence="3 6" id="KW-1133">Transmembrane helix</keyword>
<dbReference type="Proteomes" id="UP000799428">
    <property type="component" value="Unassembled WGS sequence"/>
</dbReference>
<evidence type="ECO:0000259" key="7">
    <source>
        <dbReference type="Pfam" id="PF20684"/>
    </source>
</evidence>
<reference evidence="8" key="1">
    <citation type="journal article" date="2020" name="Stud. Mycol.">
        <title>101 Dothideomycetes genomes: a test case for predicting lifestyles and emergence of pathogens.</title>
        <authorList>
            <person name="Haridas S."/>
            <person name="Albert R."/>
            <person name="Binder M."/>
            <person name="Bloem J."/>
            <person name="Labutti K."/>
            <person name="Salamov A."/>
            <person name="Andreopoulos B."/>
            <person name="Baker S."/>
            <person name="Barry K."/>
            <person name="Bills G."/>
            <person name="Bluhm B."/>
            <person name="Cannon C."/>
            <person name="Castanera R."/>
            <person name="Culley D."/>
            <person name="Daum C."/>
            <person name="Ezra D."/>
            <person name="Gonzalez J."/>
            <person name="Henrissat B."/>
            <person name="Kuo A."/>
            <person name="Liang C."/>
            <person name="Lipzen A."/>
            <person name="Lutzoni F."/>
            <person name="Magnuson J."/>
            <person name="Mondo S."/>
            <person name="Nolan M."/>
            <person name="Ohm R."/>
            <person name="Pangilinan J."/>
            <person name="Park H.-J."/>
            <person name="Ramirez L."/>
            <person name="Alfaro M."/>
            <person name="Sun H."/>
            <person name="Tritt A."/>
            <person name="Yoshinaga Y."/>
            <person name="Zwiers L.-H."/>
            <person name="Turgeon B."/>
            <person name="Goodwin S."/>
            <person name="Spatafora J."/>
            <person name="Crous P."/>
            <person name="Grigoriev I."/>
        </authorList>
    </citation>
    <scope>NUCLEOTIDE SEQUENCE</scope>
    <source>
        <strain evidence="8">CBS 279.74</strain>
    </source>
</reference>
<dbReference type="Pfam" id="PF20684">
    <property type="entry name" value="Fung_rhodopsin"/>
    <property type="match status" value="1"/>
</dbReference>
<dbReference type="PANTHER" id="PTHR33048">
    <property type="entry name" value="PTH11-LIKE INTEGRAL MEMBRANE PROTEIN (AFU_ORTHOLOGUE AFUA_5G11245)"/>
    <property type="match status" value="1"/>
</dbReference>
<accession>A0A6G1JRV9</accession>
<evidence type="ECO:0000313" key="8">
    <source>
        <dbReference type="EMBL" id="KAF2703240.1"/>
    </source>
</evidence>
<dbReference type="InterPro" id="IPR052337">
    <property type="entry name" value="SAT4-like"/>
</dbReference>
<evidence type="ECO:0000256" key="6">
    <source>
        <dbReference type="SAM" id="Phobius"/>
    </source>
</evidence>